<keyword evidence="1" id="KW-1133">Transmembrane helix</keyword>
<feature type="transmembrane region" description="Helical" evidence="1">
    <location>
        <begin position="7"/>
        <end position="26"/>
    </location>
</feature>
<evidence type="ECO:0000256" key="1">
    <source>
        <dbReference type="SAM" id="Phobius"/>
    </source>
</evidence>
<dbReference type="Proteomes" id="UP000243297">
    <property type="component" value="Unassembled WGS sequence"/>
</dbReference>
<evidence type="ECO:0000259" key="2">
    <source>
        <dbReference type="Pfam" id="PF01569"/>
    </source>
</evidence>
<dbReference type="Pfam" id="PF01569">
    <property type="entry name" value="PAP2"/>
    <property type="match status" value="1"/>
</dbReference>
<sequence length="223" mass="25557">MKLKRINLSLITSFCLLILFIAYTWMVMKFDQAAIGPQGSIVGFSKLNQYVHDLFGVNMMLYNLTDILGFVVLLLMGIFALIGVTQLIKRKNINMVDKNIILLGVYYVLVFSVYLFFETFVVNYRPILIEGVLEASYPSSTTMLALCVIPATMMQFKYYIINKKVRYALNVVCSIFLSFMVFGRILSGVHWFTDIFGGILISGVLVCLYVYFEQQINRKKAFK</sequence>
<evidence type="ECO:0000313" key="4">
    <source>
        <dbReference type="Proteomes" id="UP000243297"/>
    </source>
</evidence>
<evidence type="ECO:0000313" key="3">
    <source>
        <dbReference type="EMBL" id="SJZ95339.1"/>
    </source>
</evidence>
<accession>A0A1T4PV73</accession>
<keyword evidence="1" id="KW-0472">Membrane</keyword>
<feature type="transmembrane region" description="Helical" evidence="1">
    <location>
        <begin position="137"/>
        <end position="160"/>
    </location>
</feature>
<dbReference type="InterPro" id="IPR036938">
    <property type="entry name" value="PAP2/HPO_sf"/>
</dbReference>
<feature type="transmembrane region" description="Helical" evidence="1">
    <location>
        <begin position="191"/>
        <end position="212"/>
    </location>
</feature>
<feature type="transmembrane region" description="Helical" evidence="1">
    <location>
        <begin position="67"/>
        <end position="88"/>
    </location>
</feature>
<keyword evidence="4" id="KW-1185">Reference proteome</keyword>
<name>A0A1T4PV73_9FIRM</name>
<feature type="domain" description="Phosphatidic acid phosphatase type 2/haloperoxidase" evidence="2">
    <location>
        <begin position="134"/>
        <end position="215"/>
    </location>
</feature>
<keyword evidence="1" id="KW-0812">Transmembrane</keyword>
<feature type="transmembrane region" description="Helical" evidence="1">
    <location>
        <begin position="167"/>
        <end position="185"/>
    </location>
</feature>
<dbReference type="SUPFAM" id="SSF48317">
    <property type="entry name" value="Acid phosphatase/Vanadium-dependent haloperoxidase"/>
    <property type="match status" value="1"/>
</dbReference>
<proteinExistence type="predicted"/>
<reference evidence="4" key="1">
    <citation type="submission" date="2017-02" db="EMBL/GenBank/DDBJ databases">
        <authorList>
            <person name="Varghese N."/>
            <person name="Submissions S."/>
        </authorList>
    </citation>
    <scope>NUCLEOTIDE SEQUENCE [LARGE SCALE GENOMIC DNA]</scope>
    <source>
        <strain evidence="4">ATCC 25662</strain>
    </source>
</reference>
<dbReference type="Gene3D" id="1.20.144.10">
    <property type="entry name" value="Phosphatidic acid phosphatase type 2/haloperoxidase"/>
    <property type="match status" value="1"/>
</dbReference>
<feature type="transmembrane region" description="Helical" evidence="1">
    <location>
        <begin position="100"/>
        <end position="117"/>
    </location>
</feature>
<dbReference type="AlphaFoldDB" id="A0A1T4PV73"/>
<protein>
    <submittedName>
        <fullName evidence="3">Undecaprenyl-diphosphatase</fullName>
    </submittedName>
</protein>
<organism evidence="3 4">
    <name type="scientific">Anaerorhabdus furcosa</name>
    <dbReference type="NCBI Taxonomy" id="118967"/>
    <lineage>
        <taxon>Bacteria</taxon>
        <taxon>Bacillati</taxon>
        <taxon>Bacillota</taxon>
        <taxon>Erysipelotrichia</taxon>
        <taxon>Erysipelotrichales</taxon>
        <taxon>Erysipelotrichaceae</taxon>
        <taxon>Anaerorhabdus</taxon>
    </lineage>
</organism>
<gene>
    <name evidence="3" type="ORF">SAMN02745191_2180</name>
</gene>
<dbReference type="STRING" id="118967.SAMN02745191_2180"/>
<dbReference type="EMBL" id="FUWY01000007">
    <property type="protein sequence ID" value="SJZ95339.1"/>
    <property type="molecule type" value="Genomic_DNA"/>
</dbReference>
<dbReference type="RefSeq" id="WP_200804809.1">
    <property type="nucleotide sequence ID" value="NZ_FUWY01000007.1"/>
</dbReference>
<dbReference type="InterPro" id="IPR000326">
    <property type="entry name" value="PAP2/HPO"/>
</dbReference>